<dbReference type="EMBL" id="JBHSFU010000008">
    <property type="protein sequence ID" value="MFC4559389.1"/>
    <property type="molecule type" value="Genomic_DNA"/>
</dbReference>
<dbReference type="Gene3D" id="3.10.450.50">
    <property type="match status" value="1"/>
</dbReference>
<dbReference type="InterPro" id="IPR004027">
    <property type="entry name" value="SEC_C_motif"/>
</dbReference>
<proteinExistence type="predicted"/>
<dbReference type="Proteomes" id="UP001595989">
    <property type="component" value="Unassembled WGS sequence"/>
</dbReference>
<evidence type="ECO:0000313" key="2">
    <source>
        <dbReference type="Proteomes" id="UP001595989"/>
    </source>
</evidence>
<comment type="caution">
    <text evidence="1">The sequence shown here is derived from an EMBL/GenBank/DDBJ whole genome shotgun (WGS) entry which is preliminary data.</text>
</comment>
<reference evidence="2" key="1">
    <citation type="journal article" date="2019" name="Int. J. Syst. Evol. Microbiol.">
        <title>The Global Catalogue of Microorganisms (GCM) 10K type strain sequencing project: providing services to taxonomists for standard genome sequencing and annotation.</title>
        <authorList>
            <consortium name="The Broad Institute Genomics Platform"/>
            <consortium name="The Broad Institute Genome Sequencing Center for Infectious Disease"/>
            <person name="Wu L."/>
            <person name="Ma J."/>
        </authorList>
    </citation>
    <scope>NUCLEOTIDE SEQUENCE [LARGE SCALE GENOMIC DNA]</scope>
    <source>
        <strain evidence="2">CGMCC 4.7426</strain>
    </source>
</reference>
<sequence>MGIGRNDLCICGSGKKYKKCCLNWSENWAIGIDNFECEQQVKDIVKGAFDFIAEHNYQGGCHLISAIVHILLTEKGFNSVVRIGEVQIDNYLFDHSWIELDGEVIDIAIMNQLNDIKLPPVLFGKSVATGKKIDYQYGVTQYLDPMAQVIMSKSIGQYIMEGKAQSTLKIMQTIAENSGIFLDDIGAAVSKYYSSYRKMSISESI</sequence>
<name>A0ABV9DM09_9BACI</name>
<organism evidence="1 2">
    <name type="scientific">Virgibacillus kekensis</name>
    <dbReference type="NCBI Taxonomy" id="202261"/>
    <lineage>
        <taxon>Bacteria</taxon>
        <taxon>Bacillati</taxon>
        <taxon>Bacillota</taxon>
        <taxon>Bacilli</taxon>
        <taxon>Bacillales</taxon>
        <taxon>Bacillaceae</taxon>
        <taxon>Virgibacillus</taxon>
    </lineage>
</organism>
<keyword evidence="2" id="KW-1185">Reference proteome</keyword>
<gene>
    <name evidence="1" type="ORF">ACFO3D_14420</name>
</gene>
<dbReference type="SUPFAM" id="SSF103642">
    <property type="entry name" value="Sec-C motif"/>
    <property type="match status" value="1"/>
</dbReference>
<dbReference type="Pfam" id="PF02810">
    <property type="entry name" value="SEC-C"/>
    <property type="match status" value="1"/>
</dbReference>
<dbReference type="RefSeq" id="WP_390297436.1">
    <property type="nucleotide sequence ID" value="NZ_JBHSFU010000008.1"/>
</dbReference>
<accession>A0ABV9DM09</accession>
<evidence type="ECO:0000313" key="1">
    <source>
        <dbReference type="EMBL" id="MFC4559389.1"/>
    </source>
</evidence>
<protein>
    <submittedName>
        <fullName evidence="1">YecA family protein</fullName>
    </submittedName>
</protein>